<protein>
    <submittedName>
        <fullName evidence="2">Alpha/beta fold hydrolase</fullName>
    </submittedName>
</protein>
<dbReference type="InterPro" id="IPR022742">
    <property type="entry name" value="Hydrolase_4"/>
</dbReference>
<evidence type="ECO:0000313" key="3">
    <source>
        <dbReference type="Proteomes" id="UP000321595"/>
    </source>
</evidence>
<dbReference type="AlphaFoldDB" id="A0A5B8XSB5"/>
<keyword evidence="3" id="KW-1185">Reference proteome</keyword>
<accession>A0A5B8XSB5</accession>
<reference evidence="2 3" key="1">
    <citation type="submission" date="2019-08" db="EMBL/GenBank/DDBJ databases">
        <authorList>
            <person name="Liang Q."/>
        </authorList>
    </citation>
    <scope>NUCLEOTIDE SEQUENCE [LARGE SCALE GENOMIC DNA]</scope>
    <source>
        <strain evidence="2 3">V1718</strain>
    </source>
</reference>
<dbReference type="GO" id="GO:0016787">
    <property type="term" value="F:hydrolase activity"/>
    <property type="evidence" value="ECO:0007669"/>
    <property type="project" value="UniProtKB-KW"/>
</dbReference>
<dbReference type="Pfam" id="PF12146">
    <property type="entry name" value="Hydrolase_4"/>
    <property type="match status" value="1"/>
</dbReference>
<feature type="domain" description="Serine aminopeptidase S33" evidence="1">
    <location>
        <begin position="68"/>
        <end position="124"/>
    </location>
</feature>
<keyword evidence="2" id="KW-0378">Hydrolase</keyword>
<proteinExistence type="predicted"/>
<name>A0A5B8XSB5_9DELT</name>
<dbReference type="EMBL" id="CP042467">
    <property type="protein sequence ID" value="QED28560.1"/>
    <property type="molecule type" value="Genomic_DNA"/>
</dbReference>
<evidence type="ECO:0000313" key="2">
    <source>
        <dbReference type="EMBL" id="QED28560.1"/>
    </source>
</evidence>
<evidence type="ECO:0000259" key="1">
    <source>
        <dbReference type="Pfam" id="PF12146"/>
    </source>
</evidence>
<dbReference type="InterPro" id="IPR029058">
    <property type="entry name" value="AB_hydrolase_fold"/>
</dbReference>
<dbReference type="KEGG" id="bbae:FRD01_15230"/>
<organism evidence="2 3">
    <name type="scientific">Microvenator marinus</name>
    <dbReference type="NCBI Taxonomy" id="2600177"/>
    <lineage>
        <taxon>Bacteria</taxon>
        <taxon>Deltaproteobacteria</taxon>
        <taxon>Bradymonadales</taxon>
        <taxon>Microvenatoraceae</taxon>
        <taxon>Microvenator</taxon>
    </lineage>
</organism>
<dbReference type="SUPFAM" id="SSF53474">
    <property type="entry name" value="alpha/beta-Hydrolases"/>
    <property type="match status" value="1"/>
</dbReference>
<dbReference type="Gene3D" id="3.40.50.1820">
    <property type="entry name" value="alpha/beta hydrolase"/>
    <property type="match status" value="1"/>
</dbReference>
<dbReference type="OrthoDB" id="8903860at2"/>
<sequence>MGHTGRACWRAFWSSAFERRAWGRCPFDYGRRLLKVFFFHGLESGPHGSKYQTISKTYGVTSPDFQGLDLEARVAKAEAETAGLEDIIVVGSSFGGLVAALLYDRHPERFRTYILLAPAIYDERSSGISRAPKDGVVIHGTHDDVVPIEPVQAFAAKHHLRFIEVDDEHRLAASHDVIMEALAQANAG</sequence>
<dbReference type="Proteomes" id="UP000321595">
    <property type="component" value="Chromosome"/>
</dbReference>
<gene>
    <name evidence="2" type="ORF">FRD01_15230</name>
</gene>